<organism evidence="3 4">
    <name type="scientific">Thiorhodovibrio frisius</name>
    <dbReference type="NCBI Taxonomy" id="631362"/>
    <lineage>
        <taxon>Bacteria</taxon>
        <taxon>Pseudomonadati</taxon>
        <taxon>Pseudomonadota</taxon>
        <taxon>Gammaproteobacteria</taxon>
        <taxon>Chromatiales</taxon>
        <taxon>Chromatiaceae</taxon>
        <taxon>Thiorhodovibrio</taxon>
    </lineage>
</organism>
<dbReference type="Proteomes" id="UP000002964">
    <property type="component" value="Unassembled WGS sequence"/>
</dbReference>
<sequence length="586" mass="64465">MAEISNKSTAKKREKLTPYVEDLVWRLFEDRGQPIYDRGKISSEKIEAFVCNDEAFNATCQFQLAIAKAWEQLYPDIPLKRIERKNDMEPQTTQPLDSIDPDSKKISEFVSTPKDQAPENSVIKSEHRLPPIMEEPDESDADNDTSHKPQDISNKKNPEPERQPDPNAIQPGQVPSSASPPTKSPALRATFHLPNARVGVEYVAVIDGRAADDRPLEILDVKVPADLGLSFHREHGELRGTPQVDGDYRLPLRWTPEGDSASYSGECLLIVNPDPKSLWKIIEPPTDAPYPKPHLDGRRIAGDGVQVFAASRRGRSHEHAGTFRDDDFFIHADTDGGWSTLIVADGAGSAKFSREGARLAVKAAGDVLTLALAGETGERLATALSDWDSDPTTTAQSMNADLHYLFHQAGTDAVQAIEQAANEQSSSFRDYSTTLLAAVAKSHNGALFLSSFWMGDGAIAAYGPRGKVRLMGAPDSGEFAGQTRFLDRTALSEQGFAKRIGIGHFRDLTAVVLMTDGVSDPYFETDKGLMDGTRWDRLWDELEPLLREPAPDQALVQWLDFFSQGNHDDRTIALVRPDANAPGETA</sequence>
<accession>H8YX68</accession>
<feature type="compositionally biased region" description="Polar residues" evidence="1">
    <location>
        <begin position="109"/>
        <end position="123"/>
    </location>
</feature>
<dbReference type="eggNOG" id="COG0631">
    <property type="taxonomic scope" value="Bacteria"/>
</dbReference>
<feature type="compositionally biased region" description="Acidic residues" evidence="1">
    <location>
        <begin position="134"/>
        <end position="143"/>
    </location>
</feature>
<dbReference type="STRING" id="631362.Thi970DRAFT_00695"/>
<reference evidence="3 4" key="2">
    <citation type="submission" date="2011-11" db="EMBL/GenBank/DDBJ databases">
        <authorList>
            <consortium name="US DOE Joint Genome Institute"/>
            <person name="Lucas S."/>
            <person name="Han J."/>
            <person name="Lapidus A."/>
            <person name="Cheng J.-F."/>
            <person name="Goodwin L."/>
            <person name="Pitluck S."/>
            <person name="Peters L."/>
            <person name="Ovchinnikova G."/>
            <person name="Zhang X."/>
            <person name="Detter J.C."/>
            <person name="Han C."/>
            <person name="Tapia R."/>
            <person name="Land M."/>
            <person name="Hauser L."/>
            <person name="Kyrpides N."/>
            <person name="Ivanova N."/>
            <person name="Pagani I."/>
            <person name="Vogl K."/>
            <person name="Liu Z."/>
            <person name="Overmann J."/>
            <person name="Frigaard N.-U."/>
            <person name="Bryant D."/>
            <person name="Woyke T."/>
        </authorList>
    </citation>
    <scope>NUCLEOTIDE SEQUENCE [LARGE SCALE GENOMIC DNA]</scope>
    <source>
        <strain evidence="3 4">970</strain>
    </source>
</reference>
<protein>
    <recommendedName>
        <fullName evidence="2">PPM-type phosphatase domain-containing protein</fullName>
    </recommendedName>
</protein>
<dbReference type="OrthoDB" id="963478at2"/>
<dbReference type="InterPro" id="IPR001932">
    <property type="entry name" value="PPM-type_phosphatase-like_dom"/>
</dbReference>
<dbReference type="SUPFAM" id="SSF81606">
    <property type="entry name" value="PP2C-like"/>
    <property type="match status" value="1"/>
</dbReference>
<evidence type="ECO:0000313" key="4">
    <source>
        <dbReference type="Proteomes" id="UP000002964"/>
    </source>
</evidence>
<feature type="region of interest" description="Disordered" evidence="1">
    <location>
        <begin position="84"/>
        <end position="187"/>
    </location>
</feature>
<evidence type="ECO:0000256" key="1">
    <source>
        <dbReference type="SAM" id="MobiDB-lite"/>
    </source>
</evidence>
<dbReference type="Gene3D" id="3.60.40.10">
    <property type="entry name" value="PPM-type phosphatase domain"/>
    <property type="match status" value="1"/>
</dbReference>
<keyword evidence="4" id="KW-1185">Reference proteome</keyword>
<dbReference type="AlphaFoldDB" id="H8YX68"/>
<feature type="compositionally biased region" description="Low complexity" evidence="1">
    <location>
        <begin position="175"/>
        <end position="186"/>
    </location>
</feature>
<feature type="compositionally biased region" description="Basic and acidic residues" evidence="1">
    <location>
        <begin position="144"/>
        <end position="164"/>
    </location>
</feature>
<feature type="domain" description="PPM-type phosphatase" evidence="2">
    <location>
        <begin position="313"/>
        <end position="560"/>
    </location>
</feature>
<dbReference type="RefSeq" id="WP_009147129.1">
    <property type="nucleotide sequence ID" value="NZ_CP121471.1"/>
</dbReference>
<evidence type="ECO:0000313" key="3">
    <source>
        <dbReference type="EMBL" id="EIC23044.1"/>
    </source>
</evidence>
<name>H8YX68_9GAMM</name>
<gene>
    <name evidence="3" type="ORF">Thi970DRAFT_00695</name>
</gene>
<reference evidence="4" key="1">
    <citation type="submission" date="2011-06" db="EMBL/GenBank/DDBJ databases">
        <authorList>
            <consortium name="US DOE Joint Genome Institute (JGI-PGF)"/>
            <person name="Lucas S."/>
            <person name="Han J."/>
            <person name="Lapidus A."/>
            <person name="Cheng J.-F."/>
            <person name="Goodwin L."/>
            <person name="Pitluck S."/>
            <person name="Peters L."/>
            <person name="Land M.L."/>
            <person name="Hauser L."/>
            <person name="Vogl K."/>
            <person name="Liu Z."/>
            <person name="Overmann J."/>
            <person name="Frigaard N.-U."/>
            <person name="Bryant D.A."/>
            <person name="Woyke T.J."/>
        </authorList>
    </citation>
    <scope>NUCLEOTIDE SEQUENCE [LARGE SCALE GENOMIC DNA]</scope>
    <source>
        <strain evidence="4">970</strain>
    </source>
</reference>
<proteinExistence type="predicted"/>
<dbReference type="HOGENOM" id="CLU_027874_1_0_6"/>
<dbReference type="InterPro" id="IPR036457">
    <property type="entry name" value="PPM-type-like_dom_sf"/>
</dbReference>
<dbReference type="EMBL" id="JH603168">
    <property type="protein sequence ID" value="EIC23044.1"/>
    <property type="molecule type" value="Genomic_DNA"/>
</dbReference>
<evidence type="ECO:0000259" key="2">
    <source>
        <dbReference type="Pfam" id="PF13672"/>
    </source>
</evidence>
<dbReference type="Pfam" id="PF13672">
    <property type="entry name" value="PP2C_2"/>
    <property type="match status" value="1"/>
</dbReference>